<keyword evidence="1" id="KW-0542">Nucleomorph</keyword>
<sequence>MSIKGLGISGHKSSVLLQEGNKTKIIKGKNKISTKIYKFNPIINSKWIILLINSIKYFHDTSLSKIRFLIVLSVSHRYLFKFKNFNEAISPINRVEKILNKTFVNSHIQKRFYRIKRI</sequence>
<reference evidence="1" key="1">
    <citation type="journal article" date="2015" name="Genome Biol. Evol.">
        <title>Nucleomorph Genome Sequences of Two Chlorarachniophytes, Amorphochlora amoebiformis and Lotharella vacuolata.</title>
        <authorList>
            <person name="Suzuki S."/>
            <person name="Shirato S."/>
            <person name="Hirakawa Y."/>
            <person name="Ishida K."/>
        </authorList>
    </citation>
    <scope>NUCLEOTIDE SEQUENCE</scope>
    <source>
        <strain evidence="1">CCMP2058</strain>
    </source>
</reference>
<protein>
    <submittedName>
        <fullName evidence="1">Uncharacterized protein</fullName>
    </submittedName>
</protein>
<dbReference type="EMBL" id="AB996603">
    <property type="protein sequence ID" value="BAS01894.1"/>
    <property type="molecule type" value="Genomic_DNA"/>
</dbReference>
<accession>A0A0H5BR12</accession>
<name>A0A0H5BR12_9EUKA</name>
<proteinExistence type="predicted"/>
<dbReference type="AlphaFoldDB" id="A0A0H5BR12"/>
<organism evidence="1">
    <name type="scientific">Amorphochlora amoebiformis</name>
    <dbReference type="NCBI Taxonomy" id="1561963"/>
    <lineage>
        <taxon>Eukaryota</taxon>
        <taxon>Sar</taxon>
        <taxon>Rhizaria</taxon>
        <taxon>Cercozoa</taxon>
        <taxon>Chlorarachniophyceae</taxon>
        <taxon>Amorphochlora</taxon>
    </lineage>
</organism>
<evidence type="ECO:0000313" key="1">
    <source>
        <dbReference type="EMBL" id="BAS01894.1"/>
    </source>
</evidence>
<geneLocation type="nucleomorph" evidence="1"/>